<evidence type="ECO:0000256" key="5">
    <source>
        <dbReference type="ARBA" id="ARBA00012564"/>
    </source>
</evidence>
<dbReference type="EC" id="3.4.11.2" evidence="5"/>
<evidence type="ECO:0000256" key="11">
    <source>
        <dbReference type="ARBA" id="ARBA00022738"/>
    </source>
</evidence>
<keyword evidence="9" id="KW-0645">Protease</keyword>
<sequence length="893" mass="101427">MSKSYFDTDNNVHKPFELPGARPHYNPDRPGQVEHIFLDLSLDIPKLCYQGSCSIRLLPIRNGIDRLTLDAVNLNIESVQVDEVPQNFDYDGEQLSIQLAEVTQIGKRLLIAIAYSVAKPQRGLYFIQPDKHYPNKPTQVWTQGEDEDSRFWFPCFDYPGQLSTSEIRVRVPNPLVAISNGELINTTEDGDYKIYHWSQQQVHPTYLMTLAIGDFAEIQDEWNGKPVTYYVEKGREEDAKRSMGKTPRMIEFLSQKYGYPYPFPKYAQVCVDDFIFGGMENTSTTLLTDRCLLDERAALDNRNTESLVVHELAHQWFGDLVVIKHWSHAWIKEGMASYSEVMWTEQEYSLEEAAYYRLLEARRYLSEDSSRYRRPMVTHVYREAIELYDRHIYEKGSCVYHMIRAQLGDELFWEAIQTFVQDNAHKTVETVDLLRAIEKATGHNLLFLFDQYVFRGGHPDFKVAYSWDGDANLAKITVTQTQAAEGKNGSKDLFDLKIPIGFGYTQQEEGRNEELGVETRLIASVQELGVKKNSKLIINNSQLKTFVVRVNEREQSFYFPLENKPQFISFDVGNNYLKTVTLEYPISELKAQLEFDPDPISRIYAAAALAKKGGLEATKALSTSLKNDPLWGVRVEAAKQLAQINLDQAFDGLVIGLKDKNAYVRRAVVEALAEIKTAESYKAVRGVVQKGDPSYYVEAAASRVIGAIASANLEEKPKEDKILKLLKSVLEEKAGWNEVVRSGAVAGLAEFKTSEAALNLLIEYTKLGVPQPLRLATIRALGKISVGQSPVNLERILEKLTELAKETFFLTQVSVAAALGQMETPKAVGILRSLVEQTADGRVRRYAEEEISKVQKNIGSEKTLRQLREDFDQLKQQNQELRSRLENLEAKSK</sequence>
<dbReference type="SUPFAM" id="SSF55486">
    <property type="entry name" value="Metalloproteases ('zincins'), catalytic domain"/>
    <property type="match status" value="1"/>
</dbReference>
<evidence type="ECO:0000256" key="3">
    <source>
        <dbReference type="ARBA" id="ARBA00009299"/>
    </source>
</evidence>
<evidence type="ECO:0000256" key="16">
    <source>
        <dbReference type="ARBA" id="ARBA00029811"/>
    </source>
</evidence>
<evidence type="ECO:0000259" key="19">
    <source>
        <dbReference type="Pfam" id="PF01433"/>
    </source>
</evidence>
<keyword evidence="14" id="KW-0482">Metalloprotease</keyword>
<dbReference type="InterPro" id="IPR050344">
    <property type="entry name" value="Peptidase_M1_aminopeptidases"/>
</dbReference>
<evidence type="ECO:0000313" key="22">
    <source>
        <dbReference type="Proteomes" id="UP001199525"/>
    </source>
</evidence>
<dbReference type="EMBL" id="JAIVFQ010000059">
    <property type="protein sequence ID" value="MCC5602803.1"/>
    <property type="molecule type" value="Genomic_DNA"/>
</dbReference>
<dbReference type="InterPro" id="IPR045357">
    <property type="entry name" value="Aminopeptidase_N-like_N"/>
</dbReference>
<dbReference type="Gene3D" id="1.25.10.10">
    <property type="entry name" value="Leucine-rich Repeat Variant"/>
    <property type="match status" value="2"/>
</dbReference>
<name>A0ABS8IG80_9NOSO</name>
<dbReference type="SUPFAM" id="SSF48371">
    <property type="entry name" value="ARM repeat"/>
    <property type="match status" value="1"/>
</dbReference>
<feature type="domain" description="Aminopeptidase N-like N-terminal" evidence="20">
    <location>
        <begin position="24"/>
        <end position="207"/>
    </location>
</feature>
<dbReference type="Gene3D" id="2.60.40.1730">
    <property type="entry name" value="tricorn interacting facor f3 domain"/>
    <property type="match status" value="1"/>
</dbReference>
<dbReference type="Pfam" id="PF01433">
    <property type="entry name" value="Peptidase_M1"/>
    <property type="match status" value="1"/>
</dbReference>
<dbReference type="Pfam" id="PF17900">
    <property type="entry name" value="Peptidase_M1_N"/>
    <property type="match status" value="1"/>
</dbReference>
<comment type="catalytic activity">
    <reaction evidence="1">
        <text>Release of an N-terminal amino acid, Xaa-|-Yaa- from a peptide, amide or arylamide. Xaa is preferably Ala, but may be most amino acids including Pro (slow action). When a terminal hydrophobic residue is followed by a prolyl residue, the two may be released as an intact Xaa-Pro dipeptide.</text>
        <dbReference type="EC" id="3.4.11.2"/>
    </reaction>
</comment>
<evidence type="ECO:0000256" key="8">
    <source>
        <dbReference type="ARBA" id="ARBA00022549"/>
    </source>
</evidence>
<evidence type="ECO:0000256" key="1">
    <source>
        <dbReference type="ARBA" id="ARBA00000098"/>
    </source>
</evidence>
<keyword evidence="22" id="KW-1185">Reference proteome</keyword>
<evidence type="ECO:0000256" key="14">
    <source>
        <dbReference type="ARBA" id="ARBA00023049"/>
    </source>
</evidence>
<evidence type="ECO:0000256" key="10">
    <source>
        <dbReference type="ARBA" id="ARBA00022723"/>
    </source>
</evidence>
<keyword evidence="7" id="KW-0031">Aminopeptidase</keyword>
<keyword evidence="8" id="KW-0042">Antenna complex</keyword>
<comment type="similarity">
    <text evidence="4">Belongs to the peptidase M1 family.</text>
</comment>
<evidence type="ECO:0000256" key="9">
    <source>
        <dbReference type="ARBA" id="ARBA00022670"/>
    </source>
</evidence>
<dbReference type="CDD" id="cd09603">
    <property type="entry name" value="M1_APN_like"/>
    <property type="match status" value="1"/>
</dbReference>
<dbReference type="InterPro" id="IPR016024">
    <property type="entry name" value="ARM-type_fold"/>
</dbReference>
<comment type="cofactor">
    <cofactor evidence="2">
        <name>Zn(2+)</name>
        <dbReference type="ChEBI" id="CHEBI:29105"/>
    </cofactor>
</comment>
<dbReference type="InterPro" id="IPR014782">
    <property type="entry name" value="Peptidase_M1_dom"/>
</dbReference>
<keyword evidence="18" id="KW-0175">Coiled coil</keyword>
<keyword evidence="15" id="KW-0456">Lyase</keyword>
<dbReference type="InterPro" id="IPR027268">
    <property type="entry name" value="Peptidase_M4/M1_CTD_sf"/>
</dbReference>
<feature type="domain" description="Peptidase M1 membrane alanine aminopeptidase" evidence="19">
    <location>
        <begin position="242"/>
        <end position="452"/>
    </location>
</feature>
<dbReference type="Pfam" id="PF13646">
    <property type="entry name" value="HEAT_2"/>
    <property type="match status" value="1"/>
</dbReference>
<evidence type="ECO:0000256" key="7">
    <source>
        <dbReference type="ARBA" id="ARBA00022438"/>
    </source>
</evidence>
<proteinExistence type="inferred from homology"/>
<dbReference type="Proteomes" id="UP001199525">
    <property type="component" value="Unassembled WGS sequence"/>
</dbReference>
<dbReference type="SMART" id="SM00567">
    <property type="entry name" value="EZ_HEAT"/>
    <property type="match status" value="4"/>
</dbReference>
<dbReference type="PANTHER" id="PTHR11533:SF174">
    <property type="entry name" value="PUROMYCIN-SENSITIVE AMINOPEPTIDASE-RELATED"/>
    <property type="match status" value="1"/>
</dbReference>
<evidence type="ECO:0000256" key="4">
    <source>
        <dbReference type="ARBA" id="ARBA00010136"/>
    </source>
</evidence>
<dbReference type="PRINTS" id="PR00756">
    <property type="entry name" value="ALADIPTASE"/>
</dbReference>
<reference evidence="21 22" key="1">
    <citation type="journal article" date="2021" name="Microorganisms">
        <title>Genome Evolution of Filamentous Cyanobacterium Nostoc Species: From Facultative Symbiosis to Free Living.</title>
        <authorList>
            <person name="Huo D."/>
            <person name="Li H."/>
            <person name="Cai F."/>
            <person name="Guo X."/>
            <person name="Qiao Z."/>
            <person name="Wang W."/>
            <person name="Yu G."/>
            <person name="Li R."/>
        </authorList>
    </citation>
    <scope>NUCLEOTIDE SEQUENCE [LARGE SCALE GENOMIC DNA]</scope>
    <source>
        <strain evidence="21 22">CHAB 5714</strain>
    </source>
</reference>
<dbReference type="InterPro" id="IPR004155">
    <property type="entry name" value="PBS_lyase_HEAT"/>
</dbReference>
<comment type="caution">
    <text evidence="21">The sequence shown here is derived from an EMBL/GenBank/DDBJ whole genome shotgun (WGS) entry which is preliminary data.</text>
</comment>
<dbReference type="PANTHER" id="PTHR11533">
    <property type="entry name" value="PROTEASE M1 ZINC METALLOPROTEASE"/>
    <property type="match status" value="1"/>
</dbReference>
<dbReference type="InterPro" id="IPR001930">
    <property type="entry name" value="Peptidase_M1"/>
</dbReference>
<dbReference type="SUPFAM" id="SSF63737">
    <property type="entry name" value="Leukotriene A4 hydrolase N-terminal domain"/>
    <property type="match status" value="1"/>
</dbReference>
<evidence type="ECO:0000256" key="6">
    <source>
        <dbReference type="ARBA" id="ARBA00015611"/>
    </source>
</evidence>
<dbReference type="Gene3D" id="1.10.390.10">
    <property type="entry name" value="Neutral Protease Domain 2"/>
    <property type="match status" value="1"/>
</dbReference>
<keyword evidence="10" id="KW-0479">Metal-binding</keyword>
<evidence type="ECO:0000256" key="2">
    <source>
        <dbReference type="ARBA" id="ARBA00001947"/>
    </source>
</evidence>
<comment type="similarity">
    <text evidence="3">Belongs to the CpcE/RpcE/PecE family.</text>
</comment>
<evidence type="ECO:0000313" key="21">
    <source>
        <dbReference type="EMBL" id="MCC5602803.1"/>
    </source>
</evidence>
<gene>
    <name evidence="21" type="ORF">LC586_27320</name>
</gene>
<accession>A0ABS8IG80</accession>
<evidence type="ECO:0000256" key="13">
    <source>
        <dbReference type="ARBA" id="ARBA00022833"/>
    </source>
</evidence>
<dbReference type="InterPro" id="IPR042097">
    <property type="entry name" value="Aminopeptidase_N-like_N_sf"/>
</dbReference>
<dbReference type="InterPro" id="IPR011989">
    <property type="entry name" value="ARM-like"/>
</dbReference>
<protein>
    <recommendedName>
        <fullName evidence="6">Aminopeptidase N</fullName>
        <ecNumber evidence="5">3.4.11.2</ecNumber>
    </recommendedName>
    <alternativeName>
        <fullName evidence="16">Alanine aminopeptidase</fullName>
    </alternativeName>
    <alternativeName>
        <fullName evidence="17">Lysyl aminopeptidase</fullName>
    </alternativeName>
</protein>
<dbReference type="RefSeq" id="WP_229488344.1">
    <property type="nucleotide sequence ID" value="NZ_JAIVFQ010000059.1"/>
</dbReference>
<keyword evidence="12" id="KW-0378">Hydrolase</keyword>
<evidence type="ECO:0000256" key="18">
    <source>
        <dbReference type="SAM" id="Coils"/>
    </source>
</evidence>
<organism evidence="21 22">
    <name type="scientific">Nostoc favosum CHAB5714</name>
    <dbReference type="NCBI Taxonomy" id="2780399"/>
    <lineage>
        <taxon>Bacteria</taxon>
        <taxon>Bacillati</taxon>
        <taxon>Cyanobacteriota</taxon>
        <taxon>Cyanophyceae</taxon>
        <taxon>Nostocales</taxon>
        <taxon>Nostocaceae</taxon>
        <taxon>Nostoc</taxon>
        <taxon>Nostoc favosum</taxon>
    </lineage>
</organism>
<evidence type="ECO:0000256" key="15">
    <source>
        <dbReference type="ARBA" id="ARBA00023239"/>
    </source>
</evidence>
<evidence type="ECO:0000259" key="20">
    <source>
        <dbReference type="Pfam" id="PF17900"/>
    </source>
</evidence>
<keyword evidence="13" id="KW-0862">Zinc</keyword>
<keyword evidence="11" id="KW-0605">Phycobilisome</keyword>
<evidence type="ECO:0000256" key="12">
    <source>
        <dbReference type="ARBA" id="ARBA00022801"/>
    </source>
</evidence>
<feature type="coiled-coil region" evidence="18">
    <location>
        <begin position="857"/>
        <end position="891"/>
    </location>
</feature>
<evidence type="ECO:0000256" key="17">
    <source>
        <dbReference type="ARBA" id="ARBA00031533"/>
    </source>
</evidence>